<keyword evidence="3 10" id="KW-0436">Ligase</keyword>
<name>A0AAN7YTN3_9MYCE</name>
<evidence type="ECO:0000256" key="12">
    <source>
        <dbReference type="SAM" id="MobiDB-lite"/>
    </source>
</evidence>
<dbReference type="EC" id="6.1.1.9" evidence="2"/>
<reference evidence="15 16" key="1">
    <citation type="submission" date="2023-11" db="EMBL/GenBank/DDBJ databases">
        <title>Dfirmibasis_genome.</title>
        <authorList>
            <person name="Edelbroek B."/>
            <person name="Kjellin J."/>
            <person name="Jerlstrom-Hultqvist J."/>
            <person name="Soderbom F."/>
        </authorList>
    </citation>
    <scope>NUCLEOTIDE SEQUENCE [LARGE SCALE GENOMIC DNA]</scope>
    <source>
        <strain evidence="15 16">TNS-C-14</strain>
    </source>
</reference>
<feature type="region of interest" description="Disordered" evidence="12">
    <location>
        <begin position="1"/>
        <end position="81"/>
    </location>
</feature>
<dbReference type="InterPro" id="IPR013155">
    <property type="entry name" value="M/V/L/I-tRNA-synth_anticd-bd"/>
</dbReference>
<dbReference type="InterPro" id="IPR033705">
    <property type="entry name" value="Anticodon_Ia_Val"/>
</dbReference>
<dbReference type="FunFam" id="3.40.50.620:FF:000197">
    <property type="entry name" value="Valyl tRNA synthetase"/>
    <property type="match status" value="1"/>
</dbReference>
<keyword evidence="16" id="KW-1185">Reference proteome</keyword>
<comment type="similarity">
    <text evidence="1 10">Belongs to the class-I aminoacyl-tRNA synthetase family.</text>
</comment>
<evidence type="ECO:0000256" key="2">
    <source>
        <dbReference type="ARBA" id="ARBA00013169"/>
    </source>
</evidence>
<dbReference type="Pfam" id="PF00133">
    <property type="entry name" value="tRNA-synt_1"/>
    <property type="match status" value="1"/>
</dbReference>
<dbReference type="EMBL" id="JAVFKY010000004">
    <property type="protein sequence ID" value="KAK5578316.1"/>
    <property type="molecule type" value="Genomic_DNA"/>
</dbReference>
<dbReference type="AlphaFoldDB" id="A0AAN7YTN3"/>
<keyword evidence="4 10" id="KW-0547">Nucleotide-binding</keyword>
<evidence type="ECO:0000256" key="11">
    <source>
        <dbReference type="SAM" id="Coils"/>
    </source>
</evidence>
<feature type="domain" description="Methionyl/Valyl/Leucyl/Isoleucyl-tRNA synthetase anticodon-binding" evidence="14">
    <location>
        <begin position="795"/>
        <end position="946"/>
    </location>
</feature>
<evidence type="ECO:0000313" key="15">
    <source>
        <dbReference type="EMBL" id="KAK5578316.1"/>
    </source>
</evidence>
<dbReference type="Gene3D" id="1.10.730.10">
    <property type="entry name" value="Isoleucyl-tRNA Synthetase, Domain 1"/>
    <property type="match status" value="1"/>
</dbReference>
<protein>
    <recommendedName>
        <fullName evidence="2">valine--tRNA ligase</fullName>
        <ecNumber evidence="2">6.1.1.9</ecNumber>
    </recommendedName>
    <alternativeName>
        <fullName evidence="8">Valyl-tRNA synthetase</fullName>
    </alternativeName>
</protein>
<dbReference type="SUPFAM" id="SSF52374">
    <property type="entry name" value="Nucleotidylyl transferase"/>
    <property type="match status" value="1"/>
</dbReference>
<keyword evidence="5 10" id="KW-0067">ATP-binding</keyword>
<dbReference type="InterPro" id="IPR009008">
    <property type="entry name" value="Val/Leu/Ile-tRNA-synth_edit"/>
</dbReference>
<dbReference type="Proteomes" id="UP001344447">
    <property type="component" value="Unassembled WGS sequence"/>
</dbReference>
<dbReference type="PANTHER" id="PTHR11946">
    <property type="entry name" value="VALYL-TRNA SYNTHETASES"/>
    <property type="match status" value="1"/>
</dbReference>
<dbReference type="CDD" id="cd07962">
    <property type="entry name" value="Anticodon_Ia_Val"/>
    <property type="match status" value="1"/>
</dbReference>
<dbReference type="InterPro" id="IPR002300">
    <property type="entry name" value="aa-tRNA-synth_Ia"/>
</dbReference>
<dbReference type="FunFam" id="3.40.50.620:FF:000020">
    <property type="entry name" value="Valine--tRNA ligase, mitochondrial"/>
    <property type="match status" value="1"/>
</dbReference>
<feature type="domain" description="Aminoacyl-tRNA synthetase class Ia" evidence="13">
    <location>
        <begin position="118"/>
        <end position="747"/>
    </location>
</feature>
<proteinExistence type="inferred from homology"/>
<dbReference type="Gene3D" id="3.90.740.10">
    <property type="entry name" value="Valyl/Leucyl/Isoleucyl-tRNA synthetase, editing domain"/>
    <property type="match status" value="1"/>
</dbReference>
<dbReference type="FunFam" id="3.90.740.10:FF:000005">
    <property type="entry name" value="Valine--tRNA ligase, mitochondrial"/>
    <property type="match status" value="1"/>
</dbReference>
<dbReference type="GO" id="GO:0002161">
    <property type="term" value="F:aminoacyl-tRNA deacylase activity"/>
    <property type="evidence" value="ECO:0007669"/>
    <property type="project" value="InterPro"/>
</dbReference>
<feature type="compositionally biased region" description="Basic and acidic residues" evidence="12">
    <location>
        <begin position="18"/>
        <end position="81"/>
    </location>
</feature>
<comment type="catalytic activity">
    <reaction evidence="9">
        <text>tRNA(Val) + L-valine + ATP = L-valyl-tRNA(Val) + AMP + diphosphate</text>
        <dbReference type="Rhea" id="RHEA:10704"/>
        <dbReference type="Rhea" id="RHEA-COMP:9672"/>
        <dbReference type="Rhea" id="RHEA-COMP:9708"/>
        <dbReference type="ChEBI" id="CHEBI:30616"/>
        <dbReference type="ChEBI" id="CHEBI:33019"/>
        <dbReference type="ChEBI" id="CHEBI:57762"/>
        <dbReference type="ChEBI" id="CHEBI:78442"/>
        <dbReference type="ChEBI" id="CHEBI:78537"/>
        <dbReference type="ChEBI" id="CHEBI:456215"/>
        <dbReference type="EC" id="6.1.1.9"/>
    </reaction>
</comment>
<evidence type="ECO:0000256" key="3">
    <source>
        <dbReference type="ARBA" id="ARBA00022598"/>
    </source>
</evidence>
<dbReference type="InterPro" id="IPR001412">
    <property type="entry name" value="aa-tRNA-synth_I_CS"/>
</dbReference>
<dbReference type="GO" id="GO:0004832">
    <property type="term" value="F:valine-tRNA ligase activity"/>
    <property type="evidence" value="ECO:0007669"/>
    <property type="project" value="UniProtKB-EC"/>
</dbReference>
<accession>A0AAN7YTN3</accession>
<evidence type="ECO:0000259" key="13">
    <source>
        <dbReference type="Pfam" id="PF00133"/>
    </source>
</evidence>
<dbReference type="FunFam" id="1.10.730.10:FF:000009">
    <property type="entry name" value="Valine--tRNA ligase, mitochondrial"/>
    <property type="match status" value="1"/>
</dbReference>
<dbReference type="GO" id="GO:0005524">
    <property type="term" value="F:ATP binding"/>
    <property type="evidence" value="ECO:0007669"/>
    <property type="project" value="UniProtKB-KW"/>
</dbReference>
<dbReference type="NCBIfam" id="TIGR00422">
    <property type="entry name" value="valS"/>
    <property type="match status" value="1"/>
</dbReference>
<gene>
    <name evidence="15" type="ORF">RB653_003272</name>
</gene>
<evidence type="ECO:0000256" key="9">
    <source>
        <dbReference type="ARBA" id="ARBA00047552"/>
    </source>
</evidence>
<feature type="coiled-coil region" evidence="11">
    <location>
        <begin position="1004"/>
        <end position="1031"/>
    </location>
</feature>
<dbReference type="SUPFAM" id="SSF50677">
    <property type="entry name" value="ValRS/IleRS/LeuRS editing domain"/>
    <property type="match status" value="1"/>
</dbReference>
<feature type="compositionally biased region" description="Polar residues" evidence="12">
    <location>
        <begin position="1"/>
        <end position="10"/>
    </location>
</feature>
<dbReference type="PANTHER" id="PTHR11946:SF109">
    <property type="entry name" value="VALINE--TRNA LIGASE"/>
    <property type="match status" value="1"/>
</dbReference>
<dbReference type="InterPro" id="IPR009080">
    <property type="entry name" value="tRNAsynth_Ia_anticodon-bd"/>
</dbReference>
<dbReference type="InterPro" id="IPR002303">
    <property type="entry name" value="Valyl-tRNA_ligase"/>
</dbReference>
<evidence type="ECO:0000256" key="7">
    <source>
        <dbReference type="ARBA" id="ARBA00023146"/>
    </source>
</evidence>
<evidence type="ECO:0000256" key="4">
    <source>
        <dbReference type="ARBA" id="ARBA00022741"/>
    </source>
</evidence>
<dbReference type="CDD" id="cd00817">
    <property type="entry name" value="ValRS_core"/>
    <property type="match status" value="1"/>
</dbReference>
<organism evidence="15 16">
    <name type="scientific">Dictyostelium firmibasis</name>
    <dbReference type="NCBI Taxonomy" id="79012"/>
    <lineage>
        <taxon>Eukaryota</taxon>
        <taxon>Amoebozoa</taxon>
        <taxon>Evosea</taxon>
        <taxon>Eumycetozoa</taxon>
        <taxon>Dictyostelia</taxon>
        <taxon>Dictyosteliales</taxon>
        <taxon>Dictyosteliaceae</taxon>
        <taxon>Dictyostelium</taxon>
    </lineage>
</organism>
<dbReference type="PRINTS" id="PR00986">
    <property type="entry name" value="TRNASYNTHVAL"/>
</dbReference>
<comment type="caution">
    <text evidence="15">The sequence shown here is derived from an EMBL/GenBank/DDBJ whole genome shotgun (WGS) entry which is preliminary data.</text>
</comment>
<evidence type="ECO:0000259" key="14">
    <source>
        <dbReference type="Pfam" id="PF08264"/>
    </source>
</evidence>
<dbReference type="GO" id="GO:0005829">
    <property type="term" value="C:cytosol"/>
    <property type="evidence" value="ECO:0007669"/>
    <property type="project" value="TreeGrafter"/>
</dbReference>
<evidence type="ECO:0000256" key="1">
    <source>
        <dbReference type="ARBA" id="ARBA00005594"/>
    </source>
</evidence>
<dbReference type="GO" id="GO:0006438">
    <property type="term" value="P:valyl-tRNA aminoacylation"/>
    <property type="evidence" value="ECO:0007669"/>
    <property type="project" value="InterPro"/>
</dbReference>
<dbReference type="Pfam" id="PF08264">
    <property type="entry name" value="Anticodon_1"/>
    <property type="match status" value="1"/>
</dbReference>
<sequence length="1074" mass="123100">MSETKPTTQAPVKEIDEETKRKNEEKKKAKEAEKAEKLAKMKEKEAKQAAAKEKELQNKLKKEQEKKEKEAEEKEKQEAEEKIVREHIEKVLKTPKGDKKDVSSLLSAYHPTAVESIWYDYWLDNGYFSPEKQIEIQPHVIKDKKFVIVIPPPNVTGSLHLGHALTNSIQDAVVRYHRMKGEVCLWVPGTDHAGIATQVVVEKKIWKENKITRHDLGREGFIKKVWEWKGEYGARIQGQLKKMGSSVDWTREVFTMDDQRSIAVNTAFIRMFNDGLIVRTTRLVNWSCALKTAISDIEVDFIDLEKHTKMSVPGHQGQYDFGVLFEFAYPVEGSGEELVVATTRIETMLADTAIAVHPEDQRYAHLHGKFAIHPLNGRKIPIITDAVLVDKDFGTGVVKITPSHDPNDYETALRHNLEFINLFTDEGLINENGGERFTGMKRFDARNAVVEALKEKNLFKGMKDNKMRLGLCSRSKDVIEPMIKPQWYVKCDDMAARAVKAVRDGDLKITPKTHEVTWYRWLEGIKDWCVSRQLWWGHRIPAYHCIVKGVKSNPYDTNQWVVGMNQEEATQNAIEKFKLSNKDDIISLQQDPDVLDTWFSSGLFPFSVMGWPEQTTDMENYYPTSLLETGSDILFFWVARMVMMGQQLTGKLPFEQVFLHAMVRDSHGRKMSKSLGNVIDPNDVIKGISLDQLVAKLYEGNLDAREIEKATTGVKADFPTGIAECGTDAMRFALCAYTSQGRDINLDIQRVVGYRNFCNKIWNATRFAHMKLGDSFKPESFDASKLLEQSNAINLWILNAAQRAITLSEEGFKEYDFSKVTTAIYSFWLNEMCDVYLEMTKSIFSLEEDSPIKQKTKETLYTCIDIGLRLLHPFMPYLTEELYQSLPRRPEDTIPTIMLCPYPQSQPTWANTNIEDEMKQCQDVIKSIRSLRATYTIPTSKKLHTYLHVKNQENLDRFSKNSSFIRVLAYASELEVHISDESRPGCIVNVVNENVSILLDVRGSVDFNQEISRLETKKQQLVKNYETLVSKTTIPSYDKVPQNIREDNAQKIKALDEEINITNKTIESFTKLNI</sequence>
<evidence type="ECO:0000256" key="10">
    <source>
        <dbReference type="RuleBase" id="RU363035"/>
    </source>
</evidence>
<dbReference type="PROSITE" id="PS00178">
    <property type="entry name" value="AA_TRNA_LIGASE_I"/>
    <property type="match status" value="1"/>
</dbReference>
<keyword evidence="7 10" id="KW-0030">Aminoacyl-tRNA synthetase</keyword>
<keyword evidence="11" id="KW-0175">Coiled coil</keyword>
<dbReference type="HAMAP" id="MF_02004">
    <property type="entry name" value="Val_tRNA_synth_type1"/>
    <property type="match status" value="1"/>
</dbReference>
<dbReference type="InterPro" id="IPR014729">
    <property type="entry name" value="Rossmann-like_a/b/a_fold"/>
</dbReference>
<dbReference type="SUPFAM" id="SSF47323">
    <property type="entry name" value="Anticodon-binding domain of a subclass of class I aminoacyl-tRNA synthetases"/>
    <property type="match status" value="1"/>
</dbReference>
<evidence type="ECO:0000256" key="5">
    <source>
        <dbReference type="ARBA" id="ARBA00022840"/>
    </source>
</evidence>
<keyword evidence="6 10" id="KW-0648">Protein biosynthesis</keyword>
<evidence type="ECO:0000256" key="6">
    <source>
        <dbReference type="ARBA" id="ARBA00022917"/>
    </source>
</evidence>
<evidence type="ECO:0000256" key="8">
    <source>
        <dbReference type="ARBA" id="ARBA00029936"/>
    </source>
</evidence>
<dbReference type="Gene3D" id="3.40.50.620">
    <property type="entry name" value="HUPs"/>
    <property type="match status" value="2"/>
</dbReference>
<evidence type="ECO:0000313" key="16">
    <source>
        <dbReference type="Proteomes" id="UP001344447"/>
    </source>
</evidence>
<dbReference type="NCBIfam" id="NF004349">
    <property type="entry name" value="PRK05729.1"/>
    <property type="match status" value="1"/>
</dbReference>